<dbReference type="AlphaFoldDB" id="A0A7J5Z2X1"/>
<comment type="caution">
    <text evidence="2">The sequence shown here is derived from an EMBL/GenBank/DDBJ whole genome shotgun (WGS) entry which is preliminary data.</text>
</comment>
<sequence>MLLSQPSLTHRPIPLHVIAMGSAERGEGWQGRCLIFIRIANRNKKERREQWRGEGREEERGEKSRREERRRQCLGLTVLPLIPVGYSQGSSNSPPHPGDRLLTSPHPSYFPPIIHWSPIGRSKGLTKHQHADSPPPPQMDMALEHLACSQWLCSHDT</sequence>
<dbReference type="EMBL" id="JAAKFY010000006">
    <property type="protein sequence ID" value="KAF3855936.1"/>
    <property type="molecule type" value="Genomic_DNA"/>
</dbReference>
<feature type="compositionally biased region" description="Basic and acidic residues" evidence="1">
    <location>
        <begin position="46"/>
        <end position="70"/>
    </location>
</feature>
<feature type="non-terminal residue" evidence="2">
    <location>
        <position position="1"/>
    </location>
</feature>
<gene>
    <name evidence="2" type="ORF">F7725_016659</name>
</gene>
<evidence type="ECO:0000313" key="3">
    <source>
        <dbReference type="Proteomes" id="UP000518266"/>
    </source>
</evidence>
<feature type="region of interest" description="Disordered" evidence="1">
    <location>
        <begin position="45"/>
        <end position="70"/>
    </location>
</feature>
<keyword evidence="3" id="KW-1185">Reference proteome</keyword>
<protein>
    <submittedName>
        <fullName evidence="2">Uncharacterized protein</fullName>
    </submittedName>
</protein>
<accession>A0A7J5Z2X1</accession>
<dbReference type="Proteomes" id="UP000518266">
    <property type="component" value="Unassembled WGS sequence"/>
</dbReference>
<reference evidence="2 3" key="1">
    <citation type="submission" date="2020-03" db="EMBL/GenBank/DDBJ databases">
        <title>Dissostichus mawsoni Genome sequencing and assembly.</title>
        <authorList>
            <person name="Park H."/>
        </authorList>
    </citation>
    <scope>NUCLEOTIDE SEQUENCE [LARGE SCALE GENOMIC DNA]</scope>
    <source>
        <strain evidence="2">DM0001</strain>
        <tissue evidence="2">Muscle</tissue>
    </source>
</reference>
<evidence type="ECO:0000313" key="2">
    <source>
        <dbReference type="EMBL" id="KAF3855936.1"/>
    </source>
</evidence>
<organism evidence="2 3">
    <name type="scientific">Dissostichus mawsoni</name>
    <name type="common">Antarctic cod</name>
    <dbReference type="NCBI Taxonomy" id="36200"/>
    <lineage>
        <taxon>Eukaryota</taxon>
        <taxon>Metazoa</taxon>
        <taxon>Chordata</taxon>
        <taxon>Craniata</taxon>
        <taxon>Vertebrata</taxon>
        <taxon>Euteleostomi</taxon>
        <taxon>Actinopterygii</taxon>
        <taxon>Neopterygii</taxon>
        <taxon>Teleostei</taxon>
        <taxon>Neoteleostei</taxon>
        <taxon>Acanthomorphata</taxon>
        <taxon>Eupercaria</taxon>
        <taxon>Perciformes</taxon>
        <taxon>Notothenioidei</taxon>
        <taxon>Nototheniidae</taxon>
        <taxon>Dissostichus</taxon>
    </lineage>
</organism>
<name>A0A7J5Z2X1_DISMA</name>
<evidence type="ECO:0000256" key="1">
    <source>
        <dbReference type="SAM" id="MobiDB-lite"/>
    </source>
</evidence>
<proteinExistence type="predicted"/>